<feature type="region of interest" description="Disordered" evidence="1">
    <location>
        <begin position="25"/>
        <end position="46"/>
    </location>
</feature>
<evidence type="ECO:0000256" key="2">
    <source>
        <dbReference type="SAM" id="SignalP"/>
    </source>
</evidence>
<evidence type="ECO:0008006" key="5">
    <source>
        <dbReference type="Google" id="ProtNLM"/>
    </source>
</evidence>
<evidence type="ECO:0000313" key="4">
    <source>
        <dbReference type="Proteomes" id="UP000077881"/>
    </source>
</evidence>
<organism evidence="3 4">
    <name type="scientific">Lederbergia galactosidilytica</name>
    <dbReference type="NCBI Taxonomy" id="217031"/>
    <lineage>
        <taxon>Bacteria</taxon>
        <taxon>Bacillati</taxon>
        <taxon>Bacillota</taxon>
        <taxon>Bacilli</taxon>
        <taxon>Bacillales</taxon>
        <taxon>Bacillaceae</taxon>
        <taxon>Lederbergia</taxon>
    </lineage>
</organism>
<dbReference type="OrthoDB" id="9787283at2"/>
<dbReference type="AlphaFoldDB" id="A0A177ZIU9"/>
<dbReference type="PROSITE" id="PS51257">
    <property type="entry name" value="PROKAR_LIPOPROTEIN"/>
    <property type="match status" value="1"/>
</dbReference>
<dbReference type="RefSeq" id="WP_064468621.1">
    <property type="nucleotide sequence ID" value="NZ_LDJR01000058.1"/>
</dbReference>
<keyword evidence="2" id="KW-0732">Signal</keyword>
<protein>
    <recommendedName>
        <fullName evidence="5">Extracellular solute-binding protein</fullName>
    </recommendedName>
</protein>
<feature type="chain" id="PRO_5039091301" description="Extracellular solute-binding protein" evidence="2">
    <location>
        <begin position="28"/>
        <end position="510"/>
    </location>
</feature>
<dbReference type="SUPFAM" id="SSF53850">
    <property type="entry name" value="Periplasmic binding protein-like II"/>
    <property type="match status" value="1"/>
</dbReference>
<keyword evidence="4" id="KW-1185">Reference proteome</keyword>
<dbReference type="PANTHER" id="PTHR43649">
    <property type="entry name" value="ARABINOSE-BINDING PROTEIN-RELATED"/>
    <property type="match status" value="1"/>
</dbReference>
<proteinExistence type="predicted"/>
<feature type="compositionally biased region" description="Low complexity" evidence="1">
    <location>
        <begin position="25"/>
        <end position="34"/>
    </location>
</feature>
<name>A0A177ZIU9_9BACI</name>
<dbReference type="InterPro" id="IPR006059">
    <property type="entry name" value="SBP"/>
</dbReference>
<feature type="signal peptide" evidence="2">
    <location>
        <begin position="1"/>
        <end position="27"/>
    </location>
</feature>
<reference evidence="3 4" key="1">
    <citation type="submission" date="2015-05" db="EMBL/GenBank/DDBJ databases">
        <title>Comparison of genome.</title>
        <authorList>
            <person name="Zheng Z."/>
            <person name="Sun M."/>
        </authorList>
    </citation>
    <scope>NUCLEOTIDE SEQUENCE [LARGE SCALE GENOMIC DNA]</scope>
    <source>
        <strain evidence="3 4">G25-74</strain>
    </source>
</reference>
<dbReference type="PATRIC" id="fig|217031.6.peg.3855"/>
<dbReference type="STRING" id="217031.ABB05_17775"/>
<dbReference type="InterPro" id="IPR050490">
    <property type="entry name" value="Bact_solute-bd_prot1"/>
</dbReference>
<sequence>MNKLISYFVILLFVFTMLVACSSNSSGDANSSADKTADSGATGDRPTIKLYTNEHPSWPTNEDWIVWDIIEDEVNMDLELTIAAEPYGESLNLVIASGDLPDIMRMTNYGTPNEYGADGALVNLLDHIDKMPNLQAWMEQFPDEARRALSHDGKMYVSPNTGIGETNRMLWMYRQDVFEEHGLKTPNNWDELYKVLQELKSIYPESYPFGFRNGTDKLVNFASNFGTNWDYYYNEAKDEWRYGPMEESYRGMIEYFNKFYQEKLIPPDFLSTDTAGWQELMSTDTSFITQDYIGRIDEFNITNRESNPDYTIKHMAPPAGSPGEEQLNYSAHTNDGGFSVAVNSKHIDKAIEFIDWTFSEDGRDKLSWGIEGETYTEENGEKKWMKDYTSPAELRIDTGLSTYSTYSWFDYDAHMILFSDDVKQAYEESPQYDAPIVPVPSFTPEEQEIMAIKGEAIKKHRDQEIAKFIIGKRDLGEWDAYVKEIEDLGVQELIEIYEGAYKRMQEVELN</sequence>
<gene>
    <name evidence="3" type="ORF">ABB05_17775</name>
</gene>
<dbReference type="Proteomes" id="UP000077881">
    <property type="component" value="Unassembled WGS sequence"/>
</dbReference>
<dbReference type="EMBL" id="LDJR01000058">
    <property type="protein sequence ID" value="OAK67891.1"/>
    <property type="molecule type" value="Genomic_DNA"/>
</dbReference>
<dbReference type="Pfam" id="PF01547">
    <property type="entry name" value="SBP_bac_1"/>
    <property type="match status" value="1"/>
</dbReference>
<dbReference type="Gene3D" id="3.40.190.10">
    <property type="entry name" value="Periplasmic binding protein-like II"/>
    <property type="match status" value="2"/>
</dbReference>
<evidence type="ECO:0000256" key="1">
    <source>
        <dbReference type="SAM" id="MobiDB-lite"/>
    </source>
</evidence>
<accession>A0A177ZIU9</accession>
<comment type="caution">
    <text evidence="3">The sequence shown here is derived from an EMBL/GenBank/DDBJ whole genome shotgun (WGS) entry which is preliminary data.</text>
</comment>
<evidence type="ECO:0000313" key="3">
    <source>
        <dbReference type="EMBL" id="OAK67891.1"/>
    </source>
</evidence>
<dbReference type="PANTHER" id="PTHR43649:SF17">
    <property type="entry name" value="ABC TRANSPORTER SOLUTE BINDING PROTEIN-SUGAR TRANSPORT"/>
    <property type="match status" value="1"/>
</dbReference>